<dbReference type="EMBL" id="KN822013">
    <property type="protein sequence ID" value="KIM67349.1"/>
    <property type="molecule type" value="Genomic_DNA"/>
</dbReference>
<reference evidence="2" key="2">
    <citation type="submission" date="2015-01" db="EMBL/GenBank/DDBJ databases">
        <title>Evolutionary Origins and Diversification of the Mycorrhizal Mutualists.</title>
        <authorList>
            <consortium name="DOE Joint Genome Institute"/>
            <consortium name="Mycorrhizal Genomics Consortium"/>
            <person name="Kohler A."/>
            <person name="Kuo A."/>
            <person name="Nagy L.G."/>
            <person name="Floudas D."/>
            <person name="Copeland A."/>
            <person name="Barry K.W."/>
            <person name="Cichocki N."/>
            <person name="Veneault-Fourrey C."/>
            <person name="LaButti K."/>
            <person name="Lindquist E.A."/>
            <person name="Lipzen A."/>
            <person name="Lundell T."/>
            <person name="Morin E."/>
            <person name="Murat C."/>
            <person name="Riley R."/>
            <person name="Ohm R."/>
            <person name="Sun H."/>
            <person name="Tunlid A."/>
            <person name="Henrissat B."/>
            <person name="Grigoriev I.V."/>
            <person name="Hibbett D.S."/>
            <person name="Martin F."/>
        </authorList>
    </citation>
    <scope>NUCLEOTIDE SEQUENCE [LARGE SCALE GENOMIC DNA]</scope>
    <source>
        <strain evidence="2">Foug A</strain>
    </source>
</reference>
<reference evidence="1 2" key="1">
    <citation type="submission" date="2014-04" db="EMBL/GenBank/DDBJ databases">
        <authorList>
            <consortium name="DOE Joint Genome Institute"/>
            <person name="Kuo A."/>
            <person name="Kohler A."/>
            <person name="Nagy L.G."/>
            <person name="Floudas D."/>
            <person name="Copeland A."/>
            <person name="Barry K.W."/>
            <person name="Cichocki N."/>
            <person name="Veneault-Fourrey C."/>
            <person name="LaButti K."/>
            <person name="Lindquist E.A."/>
            <person name="Lipzen A."/>
            <person name="Lundell T."/>
            <person name="Morin E."/>
            <person name="Murat C."/>
            <person name="Sun H."/>
            <person name="Tunlid A."/>
            <person name="Henrissat B."/>
            <person name="Grigoriev I.V."/>
            <person name="Hibbett D.S."/>
            <person name="Martin F."/>
            <person name="Nordberg H.P."/>
            <person name="Cantor M.N."/>
            <person name="Hua S.X."/>
        </authorList>
    </citation>
    <scope>NUCLEOTIDE SEQUENCE [LARGE SCALE GENOMIC DNA]</scope>
    <source>
        <strain evidence="1 2">Foug A</strain>
    </source>
</reference>
<keyword evidence="2" id="KW-1185">Reference proteome</keyword>
<dbReference type="Proteomes" id="UP000053989">
    <property type="component" value="Unassembled WGS sequence"/>
</dbReference>
<accession>A0A0C3EGB0</accession>
<protein>
    <submittedName>
        <fullName evidence="1">Uncharacterized protein</fullName>
    </submittedName>
</protein>
<proteinExistence type="predicted"/>
<sequence>MGHRKAEEAHKEGGNVAVQEAVNNYQLHWMLPSAVPGNAYPSLLGNAHPSLLGKYSPSAFSHTDPCLMAGVCGQAIGPPQWPSAIRVRPLALHCGL</sequence>
<evidence type="ECO:0000313" key="2">
    <source>
        <dbReference type="Proteomes" id="UP000053989"/>
    </source>
</evidence>
<name>A0A0C3EGB0_9AGAM</name>
<evidence type="ECO:0000313" key="1">
    <source>
        <dbReference type="EMBL" id="KIM67349.1"/>
    </source>
</evidence>
<dbReference type="AlphaFoldDB" id="A0A0C3EGB0"/>
<organism evidence="1 2">
    <name type="scientific">Scleroderma citrinum Foug A</name>
    <dbReference type="NCBI Taxonomy" id="1036808"/>
    <lineage>
        <taxon>Eukaryota</taxon>
        <taxon>Fungi</taxon>
        <taxon>Dikarya</taxon>
        <taxon>Basidiomycota</taxon>
        <taxon>Agaricomycotina</taxon>
        <taxon>Agaricomycetes</taxon>
        <taxon>Agaricomycetidae</taxon>
        <taxon>Boletales</taxon>
        <taxon>Sclerodermatineae</taxon>
        <taxon>Sclerodermataceae</taxon>
        <taxon>Scleroderma</taxon>
    </lineage>
</organism>
<dbReference type="HOGENOM" id="CLU_2360965_0_0_1"/>
<gene>
    <name evidence="1" type="ORF">SCLCIDRAFT_21194</name>
</gene>
<dbReference type="InParanoid" id="A0A0C3EGB0"/>